<name>A0A812S7U9_SYMPI</name>
<sequence>MLLVASVPDLEMNLDAIPLDTESVINPVGSPRDGRRHRAKVGDRDDSRLSRIAAGPPRDQGPEAAAAMTAPSSEGPAVLLAEESLWSAGPCYIGHLRYRLLAAARAPGMMHTSLMTI</sequence>
<reference evidence="2" key="1">
    <citation type="submission" date="2021-02" db="EMBL/GenBank/DDBJ databases">
        <authorList>
            <person name="Dougan E. K."/>
            <person name="Rhodes N."/>
            <person name="Thang M."/>
            <person name="Chan C."/>
        </authorList>
    </citation>
    <scope>NUCLEOTIDE SEQUENCE</scope>
</reference>
<accession>A0A812S7U9</accession>
<keyword evidence="3" id="KW-1185">Reference proteome</keyword>
<dbReference type="Proteomes" id="UP000649617">
    <property type="component" value="Unassembled WGS sequence"/>
</dbReference>
<feature type="compositionally biased region" description="Basic and acidic residues" evidence="1">
    <location>
        <begin position="40"/>
        <end position="49"/>
    </location>
</feature>
<evidence type="ECO:0000313" key="3">
    <source>
        <dbReference type="Proteomes" id="UP000649617"/>
    </source>
</evidence>
<gene>
    <name evidence="2" type="ORF">SPIL2461_LOCUS11660</name>
</gene>
<proteinExistence type="predicted"/>
<protein>
    <submittedName>
        <fullName evidence="2">Uncharacterized protein</fullName>
    </submittedName>
</protein>
<comment type="caution">
    <text evidence="2">The sequence shown here is derived from an EMBL/GenBank/DDBJ whole genome shotgun (WGS) entry which is preliminary data.</text>
</comment>
<evidence type="ECO:0000313" key="2">
    <source>
        <dbReference type="EMBL" id="CAE7464895.1"/>
    </source>
</evidence>
<organism evidence="2 3">
    <name type="scientific">Symbiodinium pilosum</name>
    <name type="common">Dinoflagellate</name>
    <dbReference type="NCBI Taxonomy" id="2952"/>
    <lineage>
        <taxon>Eukaryota</taxon>
        <taxon>Sar</taxon>
        <taxon>Alveolata</taxon>
        <taxon>Dinophyceae</taxon>
        <taxon>Suessiales</taxon>
        <taxon>Symbiodiniaceae</taxon>
        <taxon>Symbiodinium</taxon>
    </lineage>
</organism>
<dbReference type="AlphaFoldDB" id="A0A812S7U9"/>
<feature type="non-terminal residue" evidence="2">
    <location>
        <position position="117"/>
    </location>
</feature>
<dbReference type="EMBL" id="CAJNIZ010022898">
    <property type="protein sequence ID" value="CAE7464895.1"/>
    <property type="molecule type" value="Genomic_DNA"/>
</dbReference>
<evidence type="ECO:0000256" key="1">
    <source>
        <dbReference type="SAM" id="MobiDB-lite"/>
    </source>
</evidence>
<feature type="region of interest" description="Disordered" evidence="1">
    <location>
        <begin position="23"/>
        <end position="66"/>
    </location>
</feature>